<protein>
    <submittedName>
        <fullName evidence="1">Uncharacterized protein</fullName>
    </submittedName>
</protein>
<dbReference type="Proteomes" id="UP000827872">
    <property type="component" value="Linkage Group LG16"/>
</dbReference>
<comment type="caution">
    <text evidence="1">The sequence shown here is derived from an EMBL/GenBank/DDBJ whole genome shotgun (WGS) entry which is preliminary data.</text>
</comment>
<reference evidence="1" key="1">
    <citation type="submission" date="2021-08" db="EMBL/GenBank/DDBJ databases">
        <title>The first chromosome-level gecko genome reveals the dynamic sex chromosomes of Neotropical dwarf geckos (Sphaerodactylidae: Sphaerodactylus).</title>
        <authorList>
            <person name="Pinto B.J."/>
            <person name="Keating S.E."/>
            <person name="Gamble T."/>
        </authorList>
    </citation>
    <scope>NUCLEOTIDE SEQUENCE</scope>
    <source>
        <strain evidence="1">TG3544</strain>
    </source>
</reference>
<sequence length="190" mass="20325">MLKSYQTRFGITSLLGKASEKLHESNYDAGKALQRLVKKPVPKLIEKCWTEDEVGPIPIHFVLIAEGEADFGPGVPVPTYRQESEADGLLGDWLSLASHNPWAAPRGASPKAVTACSLVPALSVPLIMALHAFCGFTSQSAPLSGPESCPSPAYASEALWLFQLPALISSQPGKMENGALQIRKEGEDAD</sequence>
<organism evidence="1 2">
    <name type="scientific">Sphaerodactylus townsendi</name>
    <dbReference type="NCBI Taxonomy" id="933632"/>
    <lineage>
        <taxon>Eukaryota</taxon>
        <taxon>Metazoa</taxon>
        <taxon>Chordata</taxon>
        <taxon>Craniata</taxon>
        <taxon>Vertebrata</taxon>
        <taxon>Euteleostomi</taxon>
        <taxon>Lepidosauria</taxon>
        <taxon>Squamata</taxon>
        <taxon>Bifurcata</taxon>
        <taxon>Gekkota</taxon>
        <taxon>Sphaerodactylidae</taxon>
        <taxon>Sphaerodactylus</taxon>
    </lineage>
</organism>
<keyword evidence="2" id="KW-1185">Reference proteome</keyword>
<name>A0ACB8EFG3_9SAUR</name>
<gene>
    <name evidence="1" type="ORF">K3G42_013401</name>
</gene>
<evidence type="ECO:0000313" key="2">
    <source>
        <dbReference type="Proteomes" id="UP000827872"/>
    </source>
</evidence>
<proteinExistence type="predicted"/>
<evidence type="ECO:0000313" key="1">
    <source>
        <dbReference type="EMBL" id="KAH7990975.1"/>
    </source>
</evidence>
<accession>A0ACB8EFG3</accession>
<dbReference type="EMBL" id="CM037629">
    <property type="protein sequence ID" value="KAH7990975.1"/>
    <property type="molecule type" value="Genomic_DNA"/>
</dbReference>